<evidence type="ECO:0000313" key="2">
    <source>
        <dbReference type="EMBL" id="ORZ40809.1"/>
    </source>
</evidence>
<keyword evidence="1" id="KW-0812">Transmembrane</keyword>
<feature type="transmembrane region" description="Helical" evidence="1">
    <location>
        <begin position="29"/>
        <end position="48"/>
    </location>
</feature>
<dbReference type="Proteomes" id="UP000193411">
    <property type="component" value="Unassembled WGS sequence"/>
</dbReference>
<evidence type="ECO:0000313" key="3">
    <source>
        <dbReference type="Proteomes" id="UP000193411"/>
    </source>
</evidence>
<keyword evidence="1" id="KW-1133">Transmembrane helix</keyword>
<keyword evidence="3" id="KW-1185">Reference proteome</keyword>
<dbReference type="EMBL" id="MCFL01000002">
    <property type="protein sequence ID" value="ORZ40809.1"/>
    <property type="molecule type" value="Genomic_DNA"/>
</dbReference>
<comment type="caution">
    <text evidence="2">The sequence shown here is derived from an EMBL/GenBank/DDBJ whole genome shotgun (WGS) entry which is preliminary data.</text>
</comment>
<sequence>MRTTSSPTTVFASFSSSLPASFQQQTVEIGGWIFLAFLFAAASFVPPLSLFSQVACPLACCCTCIVYLTSDAGPLGLVAVVDALIPSPCPCLPVPFSPVFHNLTDSPFRFHNKVNASRLTLD</sequence>
<organism evidence="2 3">
    <name type="scientific">Catenaria anguillulae PL171</name>
    <dbReference type="NCBI Taxonomy" id="765915"/>
    <lineage>
        <taxon>Eukaryota</taxon>
        <taxon>Fungi</taxon>
        <taxon>Fungi incertae sedis</taxon>
        <taxon>Blastocladiomycota</taxon>
        <taxon>Blastocladiomycetes</taxon>
        <taxon>Blastocladiales</taxon>
        <taxon>Catenariaceae</taxon>
        <taxon>Catenaria</taxon>
    </lineage>
</organism>
<gene>
    <name evidence="2" type="ORF">BCR44DRAFT_377044</name>
</gene>
<reference evidence="2 3" key="1">
    <citation type="submission" date="2016-07" db="EMBL/GenBank/DDBJ databases">
        <title>Pervasive Adenine N6-methylation of Active Genes in Fungi.</title>
        <authorList>
            <consortium name="DOE Joint Genome Institute"/>
            <person name="Mondo S.J."/>
            <person name="Dannebaum R.O."/>
            <person name="Kuo R.C."/>
            <person name="Labutti K."/>
            <person name="Haridas S."/>
            <person name="Kuo A."/>
            <person name="Salamov A."/>
            <person name="Ahrendt S.R."/>
            <person name="Lipzen A."/>
            <person name="Sullivan W."/>
            <person name="Andreopoulos W.B."/>
            <person name="Clum A."/>
            <person name="Lindquist E."/>
            <person name="Daum C."/>
            <person name="Ramamoorthy G.K."/>
            <person name="Gryganskyi A."/>
            <person name="Culley D."/>
            <person name="Magnuson J.K."/>
            <person name="James T.Y."/>
            <person name="O'Malley M.A."/>
            <person name="Stajich J.E."/>
            <person name="Spatafora J.W."/>
            <person name="Visel A."/>
            <person name="Grigoriev I.V."/>
        </authorList>
    </citation>
    <scope>NUCLEOTIDE SEQUENCE [LARGE SCALE GENOMIC DNA]</scope>
    <source>
        <strain evidence="2 3">PL171</strain>
    </source>
</reference>
<dbReference type="AlphaFoldDB" id="A0A1Y2I239"/>
<protein>
    <submittedName>
        <fullName evidence="2">Uncharacterized protein</fullName>
    </submittedName>
</protein>
<keyword evidence="1" id="KW-0472">Membrane</keyword>
<accession>A0A1Y2I239</accession>
<evidence type="ECO:0000256" key="1">
    <source>
        <dbReference type="SAM" id="Phobius"/>
    </source>
</evidence>
<proteinExistence type="predicted"/>
<name>A0A1Y2I239_9FUNG</name>